<proteinExistence type="predicted"/>
<dbReference type="RefSeq" id="WP_069151132.1">
    <property type="nucleotide sequence ID" value="NZ_MCGH01000001.1"/>
</dbReference>
<dbReference type="EMBL" id="MCGH01000001">
    <property type="protein sequence ID" value="ODM08900.1"/>
    <property type="molecule type" value="Genomic_DNA"/>
</dbReference>
<name>A0A1E3AJN4_9FIRM</name>
<sequence>MKASEKIKGIVFAYNTSGEYEMVKELGVEWMRLNICFPWADKMFGTLSEEYIQARQEILDTHAKGFQVMPATPPLGGFSYDEKEGKTCWHEHFPEFVGKKGTDEFYENVRESMRFICEDLGDAAGIYWQCMNEIDIPVFSNDYPDDILADTARASAEGIRRANPQARCGINISCYNENAVRIADLVYREGHPFYYMGVDQYFGSWQPGDVDDWIGVIDGLYERYGLPVLANEWGYSSDGELETEAPDPALIPEGLNEVCYTKKWFNQAEGGHTPQVQADYFKRGHRIFAQHPHCLGSFMFCWRDAYHCYHCGASDCPAECYWGIVDTECRPKPAYYAVKEALKEYYK</sequence>
<evidence type="ECO:0000313" key="1">
    <source>
        <dbReference type="EMBL" id="ODM08900.1"/>
    </source>
</evidence>
<comment type="caution">
    <text evidence="1">The sequence shown here is derived from an EMBL/GenBank/DDBJ whole genome shotgun (WGS) entry which is preliminary data.</text>
</comment>
<protein>
    <submittedName>
        <fullName evidence="1">Uncharacterized protein</fullName>
    </submittedName>
</protein>
<dbReference type="SUPFAM" id="SSF51445">
    <property type="entry name" value="(Trans)glycosidases"/>
    <property type="match status" value="1"/>
</dbReference>
<accession>A0A1E3AJN4</accession>
<dbReference type="AlphaFoldDB" id="A0A1E3AJN4"/>
<dbReference type="Proteomes" id="UP000094067">
    <property type="component" value="Unassembled WGS sequence"/>
</dbReference>
<reference evidence="1 2" key="1">
    <citation type="submission" date="2016-07" db="EMBL/GenBank/DDBJ databases">
        <title>Characterization of isolates of Eisenbergiella tayi derived from blood cultures, using whole genome sequencing.</title>
        <authorList>
            <person name="Burdz T."/>
            <person name="Wiebe D."/>
            <person name="Huynh C."/>
            <person name="Bernard K."/>
        </authorList>
    </citation>
    <scope>NUCLEOTIDE SEQUENCE [LARGE SCALE GENOMIC DNA]</scope>
    <source>
        <strain evidence="1 2">NML 110608</strain>
    </source>
</reference>
<gene>
    <name evidence="1" type="ORF">BEI61_00529</name>
</gene>
<organism evidence="1 2">
    <name type="scientific">Eisenbergiella tayi</name>
    <dbReference type="NCBI Taxonomy" id="1432052"/>
    <lineage>
        <taxon>Bacteria</taxon>
        <taxon>Bacillati</taxon>
        <taxon>Bacillota</taxon>
        <taxon>Clostridia</taxon>
        <taxon>Lachnospirales</taxon>
        <taxon>Lachnospiraceae</taxon>
        <taxon>Eisenbergiella</taxon>
    </lineage>
</organism>
<dbReference type="PATRIC" id="fig|1432052.4.peg.591"/>
<evidence type="ECO:0000313" key="2">
    <source>
        <dbReference type="Proteomes" id="UP000094067"/>
    </source>
</evidence>
<dbReference type="Gene3D" id="3.20.20.80">
    <property type="entry name" value="Glycosidases"/>
    <property type="match status" value="1"/>
</dbReference>
<dbReference type="InterPro" id="IPR017853">
    <property type="entry name" value="GH"/>
</dbReference>